<dbReference type="Pfam" id="PF06908">
    <property type="entry name" value="YpsA"/>
    <property type="match status" value="1"/>
</dbReference>
<protein>
    <recommendedName>
        <fullName evidence="3">DUF1273 domain-containing protein</fullName>
    </recommendedName>
</protein>
<dbReference type="RefSeq" id="WP_078768936.1">
    <property type="nucleotide sequence ID" value="NZ_FUWW01000019.1"/>
</dbReference>
<dbReference type="OrthoDB" id="1795759at2"/>
<keyword evidence="2" id="KW-1185">Reference proteome</keyword>
<organism evidence="1 2">
    <name type="scientific">Eubacterium coprostanoligenes</name>
    <dbReference type="NCBI Taxonomy" id="290054"/>
    <lineage>
        <taxon>Bacteria</taxon>
        <taxon>Bacillati</taxon>
        <taxon>Bacillota</taxon>
        <taxon>Clostridia</taxon>
        <taxon>Eubacteriales</taxon>
        <taxon>Eubacteriaceae</taxon>
        <taxon>Eubacterium</taxon>
    </lineage>
</organism>
<accession>A0A1T4N5R4</accession>
<dbReference type="Gene3D" id="3.40.50.450">
    <property type="match status" value="1"/>
</dbReference>
<dbReference type="EMBL" id="FUWW01000019">
    <property type="protein sequence ID" value="SJZ74524.1"/>
    <property type="molecule type" value="Genomic_DNA"/>
</dbReference>
<name>A0A1T4N5R4_9FIRM</name>
<dbReference type="STRING" id="290054.SAMN02745114_01479"/>
<dbReference type="AlphaFoldDB" id="A0A1T4N5R4"/>
<evidence type="ECO:0000313" key="1">
    <source>
        <dbReference type="EMBL" id="SJZ74524.1"/>
    </source>
</evidence>
<proteinExistence type="predicted"/>
<reference evidence="1 2" key="1">
    <citation type="submission" date="2017-02" db="EMBL/GenBank/DDBJ databases">
        <authorList>
            <person name="Peterson S.W."/>
        </authorList>
    </citation>
    <scope>NUCLEOTIDE SEQUENCE [LARGE SCALE GENOMIC DNA]</scope>
    <source>
        <strain evidence="1 2">ATCC 51222</strain>
    </source>
</reference>
<sequence>MDYKSQTCCFTGHRNIAPYTPDTVFEQTKAIVTLLVSKGFKYFGTGGALGFDTIAAQAVLSVKETHPEVKLILVLPCENQTKYWKQQDIDVYNDIRLRADKVKVLAVHYYNGCMQKRNRHLVDCSSACICFLTKHEGGTAYAVDYAKQNGLEIINVADRCS</sequence>
<dbReference type="PANTHER" id="PTHR38440">
    <property type="entry name" value="UPF0398 PROTEIN YPSA"/>
    <property type="match status" value="1"/>
</dbReference>
<evidence type="ECO:0008006" key="3">
    <source>
        <dbReference type="Google" id="ProtNLM"/>
    </source>
</evidence>
<dbReference type="Proteomes" id="UP000190657">
    <property type="component" value="Unassembled WGS sequence"/>
</dbReference>
<gene>
    <name evidence="1" type="ORF">SAMN02745114_01479</name>
</gene>
<dbReference type="InterPro" id="IPR010697">
    <property type="entry name" value="YspA"/>
</dbReference>
<dbReference type="SUPFAM" id="SSF102405">
    <property type="entry name" value="MCP/YpsA-like"/>
    <property type="match status" value="1"/>
</dbReference>
<dbReference type="PANTHER" id="PTHR38440:SF1">
    <property type="entry name" value="UPF0398 PROTEIN SPR0331"/>
    <property type="match status" value="1"/>
</dbReference>
<evidence type="ECO:0000313" key="2">
    <source>
        <dbReference type="Proteomes" id="UP000190657"/>
    </source>
</evidence>